<gene>
    <name evidence="1" type="primary">ndhC</name>
    <name evidence="1" type="ORF">TU35_002245</name>
</gene>
<dbReference type="EC" id="1.6.5.9" evidence="1"/>
<dbReference type="Proteomes" id="UP000033636">
    <property type="component" value="Unassembled WGS sequence"/>
</dbReference>
<evidence type="ECO:0000313" key="2">
    <source>
        <dbReference type="Proteomes" id="UP000033636"/>
    </source>
</evidence>
<accession>A0ACC6UZH3</accession>
<name>A0ACC6UZH3_9CREN</name>
<protein>
    <submittedName>
        <fullName evidence="1">NADH-quinone oxidoreductase subunit A</fullName>
        <ecNumber evidence="1">1.6.5.9</ecNumber>
    </submittedName>
</protein>
<comment type="caution">
    <text evidence="1">The sequence shown here is derived from an EMBL/GenBank/DDBJ whole genome shotgun (WGS) entry which is preliminary data.</text>
</comment>
<reference evidence="1" key="1">
    <citation type="submission" date="2024-07" db="EMBL/GenBank/DDBJ databases">
        <title>Metagenome and Metagenome-Assembled Genomes of Archaea from a hot spring from the geothermal field of Los Azufres, Mexico.</title>
        <authorList>
            <person name="Marin-Paredes R."/>
            <person name="Martinez-Romero E."/>
            <person name="Servin-Garciduenas L.E."/>
        </authorList>
    </citation>
    <scope>NUCLEOTIDE SEQUENCE</scope>
</reference>
<organism evidence="1 2">
    <name type="scientific">Thermoproteus sp. AZ2</name>
    <dbReference type="NCBI Taxonomy" id="1609232"/>
    <lineage>
        <taxon>Archaea</taxon>
        <taxon>Thermoproteota</taxon>
        <taxon>Thermoprotei</taxon>
        <taxon>Thermoproteales</taxon>
        <taxon>Thermoproteaceae</taxon>
        <taxon>Thermoproteus</taxon>
    </lineage>
</organism>
<sequence length="119" mass="13252">MQDWLAVAIVFSLLFGLMLLAIYGIYWLAPQAPTEAKRRRYEAGNPPHGEPKAPLAMQYFGYVIMLVALEPLVVIPIVYFALSPTPTSALFVLVAVVLAVLAAIYGYAHSKDIRKWMIE</sequence>
<proteinExistence type="predicted"/>
<evidence type="ECO:0000313" key="1">
    <source>
        <dbReference type="EMBL" id="MFB6490061.1"/>
    </source>
</evidence>
<dbReference type="EMBL" id="JZWT02000004">
    <property type="protein sequence ID" value="MFB6490061.1"/>
    <property type="molecule type" value="Genomic_DNA"/>
</dbReference>
<keyword evidence="1" id="KW-0560">Oxidoreductase</keyword>